<evidence type="ECO:0000256" key="1">
    <source>
        <dbReference type="SAM" id="Phobius"/>
    </source>
</evidence>
<feature type="transmembrane region" description="Helical" evidence="1">
    <location>
        <begin position="36"/>
        <end position="57"/>
    </location>
</feature>
<dbReference type="InterPro" id="IPR017195">
    <property type="entry name" value="ABC_thiamin-permease_prd"/>
</dbReference>
<feature type="transmembrane region" description="Helical" evidence="1">
    <location>
        <begin position="7"/>
        <end position="24"/>
    </location>
</feature>
<feature type="transmembrane region" description="Helical" evidence="1">
    <location>
        <begin position="64"/>
        <end position="81"/>
    </location>
</feature>
<sequence>MWKLRDIVLAVIFSVVCGAIYMGWDYLTMPLFGTSVNPAIGGIVNGMWWIAAGLVAVIIRRPGAALFAGVVSALFEFIFGSPYGPGAIISGLVQGGGMEVGLLLLGWRRWNTGTMAFAGAMGGVGNVIQWLTEYGGDKYPVGVIIGYIVLTLISGAVIAGLLPSWIGGALKRSGVVRNFAIGRESVGARR</sequence>
<organism evidence="2 3">
    <name type="scientific">Alicyclobacillus mengziensis</name>
    <dbReference type="NCBI Taxonomy" id="2931921"/>
    <lineage>
        <taxon>Bacteria</taxon>
        <taxon>Bacillati</taxon>
        <taxon>Bacillota</taxon>
        <taxon>Bacilli</taxon>
        <taxon>Bacillales</taxon>
        <taxon>Alicyclobacillaceae</taxon>
        <taxon>Alicyclobacillus</taxon>
    </lineage>
</organism>
<protein>
    <submittedName>
        <fullName evidence="2">ECF transporter S component</fullName>
    </submittedName>
</protein>
<name>A0A9X7W1I1_9BACL</name>
<dbReference type="EMBL" id="CP071182">
    <property type="protein sequence ID" value="QSO49016.1"/>
    <property type="molecule type" value="Genomic_DNA"/>
</dbReference>
<proteinExistence type="predicted"/>
<reference evidence="2 3" key="1">
    <citation type="submission" date="2021-02" db="EMBL/GenBank/DDBJ databases">
        <title>Alicyclobacillus curvatus sp. nov. and Alicyclobacillus mengziensis sp. nov., two acidophilic bacteria isolated from acid mine drainage.</title>
        <authorList>
            <person name="Huang Y."/>
        </authorList>
    </citation>
    <scope>NUCLEOTIDE SEQUENCE [LARGE SCALE GENOMIC DNA]</scope>
    <source>
        <strain evidence="2 3">S30H14</strain>
    </source>
</reference>
<keyword evidence="1" id="KW-1133">Transmembrane helix</keyword>
<dbReference type="Proteomes" id="UP000663505">
    <property type="component" value="Chromosome"/>
</dbReference>
<keyword evidence="1" id="KW-0472">Membrane</keyword>
<accession>A0A9X7W1I1</accession>
<dbReference type="KEGG" id="afx:JZ786_08845"/>
<feature type="transmembrane region" description="Helical" evidence="1">
    <location>
        <begin position="144"/>
        <end position="162"/>
    </location>
</feature>
<feature type="transmembrane region" description="Helical" evidence="1">
    <location>
        <begin position="87"/>
        <end position="107"/>
    </location>
</feature>
<gene>
    <name evidence="2" type="ORF">JZ786_08845</name>
</gene>
<evidence type="ECO:0000313" key="3">
    <source>
        <dbReference type="Proteomes" id="UP000663505"/>
    </source>
</evidence>
<dbReference type="Pfam" id="PF09819">
    <property type="entry name" value="ABC_cobalt"/>
    <property type="match status" value="1"/>
</dbReference>
<keyword evidence="1" id="KW-0812">Transmembrane</keyword>
<dbReference type="AlphaFoldDB" id="A0A9X7W1I1"/>
<keyword evidence="3" id="KW-1185">Reference proteome</keyword>
<feature type="transmembrane region" description="Helical" evidence="1">
    <location>
        <begin position="114"/>
        <end position="132"/>
    </location>
</feature>
<dbReference type="PIRSF" id="PIRSF037394">
    <property type="entry name" value="ABC_thiamine-permease_YkoE_prd"/>
    <property type="match status" value="1"/>
</dbReference>
<evidence type="ECO:0000313" key="2">
    <source>
        <dbReference type="EMBL" id="QSO49016.1"/>
    </source>
</evidence>
<dbReference type="RefSeq" id="WP_206658330.1">
    <property type="nucleotide sequence ID" value="NZ_CP071182.1"/>
</dbReference>